<feature type="transmembrane region" description="Helical" evidence="7">
    <location>
        <begin position="343"/>
        <end position="363"/>
    </location>
</feature>
<keyword evidence="3" id="KW-1003">Cell membrane</keyword>
<proteinExistence type="predicted"/>
<name>A0A975X3W6_9BURK</name>
<evidence type="ECO:0000256" key="2">
    <source>
        <dbReference type="ARBA" id="ARBA00022448"/>
    </source>
</evidence>
<dbReference type="GO" id="GO:0005886">
    <property type="term" value="C:plasma membrane"/>
    <property type="evidence" value="ECO:0007669"/>
    <property type="project" value="UniProtKB-SubCell"/>
</dbReference>
<feature type="transmembrane region" description="Helical" evidence="7">
    <location>
        <begin position="413"/>
        <end position="431"/>
    </location>
</feature>
<dbReference type="InterPro" id="IPR020846">
    <property type="entry name" value="MFS_dom"/>
</dbReference>
<feature type="transmembrane region" description="Helical" evidence="7">
    <location>
        <begin position="99"/>
        <end position="118"/>
    </location>
</feature>
<evidence type="ECO:0000313" key="9">
    <source>
        <dbReference type="EMBL" id="SOY53568.1"/>
    </source>
</evidence>
<dbReference type="AlphaFoldDB" id="A0A975X3W6"/>
<evidence type="ECO:0000256" key="3">
    <source>
        <dbReference type="ARBA" id="ARBA00022475"/>
    </source>
</evidence>
<feature type="transmembrane region" description="Helical" evidence="7">
    <location>
        <begin position="318"/>
        <end position="337"/>
    </location>
</feature>
<sequence>MSTEDAVITAGMPAADGAQRATLRRTIITSIVGQALEWYDFFLYGTAAALIFGKLFFPLGTDPLVGTLAAFGGFAVGFVARPLGGVVCGHLGDRYGRKLVLVLTLVVMGVATTAMGLLPTYQQIGIWAPVLLVALRFLQGLAAGGEWSGSILIISENAPPARRGFLSAWSPSGATIGFVLSAAAFWAVQKLPADDFMAWGWRVPFLASMVLVVAGYYIRSRIPESAEFVAARRSGHGARMPVVEVLRKQPKEILMVVGLRMAEGGASYIFFAFSLAYGAYRGIANQVMLEGLTISMMIVTVTALFYGHLSDRIGRRTVYMAGAIGLMLVAFPFFWLIDTREPSLVLLAYVLADSVVLAAMVGVQPSYMAELFKTEVRYSGMGIGREVSSVIGGGIAPMIATALLARYHSCTPVAIYLMLLGLVTVVALLFTPETLPREVRRADRT</sequence>
<evidence type="ECO:0000256" key="4">
    <source>
        <dbReference type="ARBA" id="ARBA00022692"/>
    </source>
</evidence>
<feature type="transmembrane region" description="Helical" evidence="7">
    <location>
        <begin position="199"/>
        <end position="218"/>
    </location>
</feature>
<dbReference type="PROSITE" id="PS50850">
    <property type="entry name" value="MFS"/>
    <property type="match status" value="1"/>
</dbReference>
<feature type="transmembrane region" description="Helical" evidence="7">
    <location>
        <begin position="124"/>
        <end position="144"/>
    </location>
</feature>
<dbReference type="InterPro" id="IPR005829">
    <property type="entry name" value="Sugar_transporter_CS"/>
</dbReference>
<dbReference type="GO" id="GO:0022857">
    <property type="term" value="F:transmembrane transporter activity"/>
    <property type="evidence" value="ECO:0007669"/>
    <property type="project" value="InterPro"/>
</dbReference>
<dbReference type="Proteomes" id="UP000256297">
    <property type="component" value="Chromosome CBM2589_b"/>
</dbReference>
<evidence type="ECO:0000256" key="7">
    <source>
        <dbReference type="SAM" id="Phobius"/>
    </source>
</evidence>
<feature type="transmembrane region" description="Helical" evidence="7">
    <location>
        <begin position="387"/>
        <end position="407"/>
    </location>
</feature>
<accession>A0A975X3W6</accession>
<dbReference type="Pfam" id="PF07690">
    <property type="entry name" value="MFS_1"/>
    <property type="match status" value="1"/>
</dbReference>
<dbReference type="InterPro" id="IPR036259">
    <property type="entry name" value="MFS_trans_sf"/>
</dbReference>
<keyword evidence="5 7" id="KW-1133">Transmembrane helix</keyword>
<feature type="transmembrane region" description="Helical" evidence="7">
    <location>
        <begin position="65"/>
        <end position="87"/>
    </location>
</feature>
<dbReference type="PANTHER" id="PTHR43045">
    <property type="entry name" value="SHIKIMATE TRANSPORTER"/>
    <property type="match status" value="1"/>
</dbReference>
<dbReference type="SUPFAM" id="SSF103473">
    <property type="entry name" value="MFS general substrate transporter"/>
    <property type="match status" value="1"/>
</dbReference>
<dbReference type="CDD" id="cd17369">
    <property type="entry name" value="MFS_ShiA_like"/>
    <property type="match status" value="1"/>
</dbReference>
<dbReference type="PANTHER" id="PTHR43045:SF1">
    <property type="entry name" value="SHIKIMATE TRANSPORTER"/>
    <property type="match status" value="1"/>
</dbReference>
<keyword evidence="6 7" id="KW-0472">Membrane</keyword>
<dbReference type="RefSeq" id="WP_116336012.1">
    <property type="nucleotide sequence ID" value="NZ_LT976856.1"/>
</dbReference>
<feature type="transmembrane region" description="Helical" evidence="7">
    <location>
        <begin position="165"/>
        <end position="187"/>
    </location>
</feature>
<evidence type="ECO:0000256" key="1">
    <source>
        <dbReference type="ARBA" id="ARBA00004651"/>
    </source>
</evidence>
<feature type="domain" description="Major facilitator superfamily (MFS) profile" evidence="8">
    <location>
        <begin position="26"/>
        <end position="439"/>
    </location>
</feature>
<protein>
    <submittedName>
        <fullName evidence="9">Major Facilitator Superfamily transporter</fullName>
    </submittedName>
</protein>
<evidence type="ECO:0000256" key="6">
    <source>
        <dbReference type="ARBA" id="ARBA00023136"/>
    </source>
</evidence>
<keyword evidence="2" id="KW-0813">Transport</keyword>
<gene>
    <name evidence="9" type="ORF">CBM2589_B30041</name>
</gene>
<keyword evidence="4 7" id="KW-0812">Transmembrane</keyword>
<evidence type="ECO:0000256" key="5">
    <source>
        <dbReference type="ARBA" id="ARBA00022989"/>
    </source>
</evidence>
<organism evidence="9 10">
    <name type="scientific">Cupriavidus taiwanensis</name>
    <dbReference type="NCBI Taxonomy" id="164546"/>
    <lineage>
        <taxon>Bacteria</taxon>
        <taxon>Pseudomonadati</taxon>
        <taxon>Pseudomonadota</taxon>
        <taxon>Betaproteobacteria</taxon>
        <taxon>Burkholderiales</taxon>
        <taxon>Burkholderiaceae</taxon>
        <taxon>Cupriavidus</taxon>
    </lineage>
</organism>
<dbReference type="Gene3D" id="1.20.1250.20">
    <property type="entry name" value="MFS general substrate transporter like domains"/>
    <property type="match status" value="2"/>
</dbReference>
<evidence type="ECO:0000259" key="8">
    <source>
        <dbReference type="PROSITE" id="PS50850"/>
    </source>
</evidence>
<dbReference type="InterPro" id="IPR011701">
    <property type="entry name" value="MFS"/>
</dbReference>
<feature type="transmembrane region" description="Helical" evidence="7">
    <location>
        <begin position="41"/>
        <end position="59"/>
    </location>
</feature>
<comment type="subcellular location">
    <subcellularLocation>
        <location evidence="1">Cell membrane</location>
        <topology evidence="1">Multi-pass membrane protein</topology>
    </subcellularLocation>
</comment>
<reference evidence="9 10" key="1">
    <citation type="submission" date="2018-01" db="EMBL/GenBank/DDBJ databases">
        <authorList>
            <person name="Clerissi C."/>
        </authorList>
    </citation>
    <scope>NUCLEOTIDE SEQUENCE [LARGE SCALE GENOMIC DNA]</scope>
    <source>
        <strain evidence="9">Cupriavidus taiwanensis STM 3521</strain>
    </source>
</reference>
<feature type="transmembrane region" description="Helical" evidence="7">
    <location>
        <begin position="286"/>
        <end position="306"/>
    </location>
</feature>
<dbReference type="PROSITE" id="PS00217">
    <property type="entry name" value="SUGAR_TRANSPORT_2"/>
    <property type="match status" value="1"/>
</dbReference>
<evidence type="ECO:0000313" key="10">
    <source>
        <dbReference type="Proteomes" id="UP000256297"/>
    </source>
</evidence>
<feature type="transmembrane region" description="Helical" evidence="7">
    <location>
        <begin position="257"/>
        <end position="280"/>
    </location>
</feature>
<comment type="caution">
    <text evidence="9">The sequence shown here is derived from an EMBL/GenBank/DDBJ whole genome shotgun (WGS) entry which is preliminary data.</text>
</comment>
<dbReference type="EMBL" id="OFSP01000023">
    <property type="protein sequence ID" value="SOY53568.1"/>
    <property type="molecule type" value="Genomic_DNA"/>
</dbReference>